<dbReference type="InterPro" id="IPR001387">
    <property type="entry name" value="Cro/C1-type_HTH"/>
</dbReference>
<reference evidence="2 3" key="1">
    <citation type="submission" date="2016-11" db="EMBL/GenBank/DDBJ databases">
        <authorList>
            <person name="Jaros S."/>
            <person name="Januszkiewicz K."/>
            <person name="Wedrychowicz H."/>
        </authorList>
    </citation>
    <scope>NUCLEOTIDE SEQUENCE [LARGE SCALE GENOMIC DNA]</scope>
    <source>
        <strain evidence="2 3">DSM 25479</strain>
    </source>
</reference>
<dbReference type="AlphaFoldDB" id="A0A1M6DZS1"/>
<evidence type="ECO:0000313" key="2">
    <source>
        <dbReference type="EMBL" id="SHI78635.1"/>
    </source>
</evidence>
<sequence length="134" mass="15255">MKKGEAPQEGGYLEKAKMTEVLYVTDENDRYTTEKSSGWDAKNSALDESMALIEERVQAAKTQVKNGTASPIHYFMELNKMDWNVLAAYVGKWVWFVKGDAKPKNFARLSEKNLQKYADAFEISTDELKNFDGN</sequence>
<dbReference type="EMBL" id="FQYI01000004">
    <property type="protein sequence ID" value="SHI78635.1"/>
    <property type="molecule type" value="Genomic_DNA"/>
</dbReference>
<protein>
    <recommendedName>
        <fullName evidence="1">HTH cro/C1-type domain-containing protein</fullName>
    </recommendedName>
</protein>
<dbReference type="Proteomes" id="UP000184335">
    <property type="component" value="Unassembled WGS sequence"/>
</dbReference>
<dbReference type="OrthoDB" id="9180239at2"/>
<proteinExistence type="predicted"/>
<gene>
    <name evidence="2" type="ORF">SAMN05443429_104162</name>
</gene>
<keyword evidence="3" id="KW-1185">Reference proteome</keyword>
<name>A0A1M6DZS1_9FLAO</name>
<dbReference type="RefSeq" id="WP_073179221.1">
    <property type="nucleotide sequence ID" value="NZ_FQYI01000004.1"/>
</dbReference>
<feature type="domain" description="HTH cro/C1-type" evidence="1">
    <location>
        <begin position="107"/>
        <end position="128"/>
    </location>
</feature>
<organism evidence="2 3">
    <name type="scientific">Cruoricaptor ignavus</name>
    <dbReference type="NCBI Taxonomy" id="1118202"/>
    <lineage>
        <taxon>Bacteria</taxon>
        <taxon>Pseudomonadati</taxon>
        <taxon>Bacteroidota</taxon>
        <taxon>Flavobacteriia</taxon>
        <taxon>Flavobacteriales</taxon>
        <taxon>Weeksellaceae</taxon>
        <taxon>Cruoricaptor</taxon>
    </lineage>
</organism>
<evidence type="ECO:0000313" key="3">
    <source>
        <dbReference type="Proteomes" id="UP000184335"/>
    </source>
</evidence>
<dbReference type="STRING" id="1118202.SAMN05443429_104162"/>
<evidence type="ECO:0000259" key="1">
    <source>
        <dbReference type="PROSITE" id="PS50943"/>
    </source>
</evidence>
<dbReference type="PROSITE" id="PS50943">
    <property type="entry name" value="HTH_CROC1"/>
    <property type="match status" value="1"/>
</dbReference>
<accession>A0A1M6DZS1</accession>